<keyword evidence="3 6" id="KW-0812">Transmembrane</keyword>
<comment type="similarity">
    <text evidence="2 6">Belongs to the GDT1 family.</text>
</comment>
<reference evidence="7 8" key="1">
    <citation type="submission" date="2016-02" db="EMBL/GenBank/DDBJ databases">
        <title>Genome analysis of coral dinoflagellate symbionts highlights evolutionary adaptations to a symbiotic lifestyle.</title>
        <authorList>
            <person name="Aranda M."/>
            <person name="Li Y."/>
            <person name="Liew Y.J."/>
            <person name="Baumgarten S."/>
            <person name="Simakov O."/>
            <person name="Wilson M."/>
            <person name="Piel J."/>
            <person name="Ashoor H."/>
            <person name="Bougouffa S."/>
            <person name="Bajic V.B."/>
            <person name="Ryu T."/>
            <person name="Ravasi T."/>
            <person name="Bayer T."/>
            <person name="Micklem G."/>
            <person name="Kim H."/>
            <person name="Bhak J."/>
            <person name="Lajeunesse T.C."/>
            <person name="Voolstra C.R."/>
        </authorList>
    </citation>
    <scope>NUCLEOTIDE SEQUENCE [LARGE SCALE GENOMIC DNA]</scope>
    <source>
        <strain evidence="7 8">CCMP2467</strain>
    </source>
</reference>
<sequence>MNDAPAKMRRPSSRWTLAAILVLCLRGACNGFVAPGWRPAAQRGFKPASISLPAPGPAKRPPSAREALLMPISGAGEALATVLVSEVGDKTFFLTMILAMRSSRRLALLSSQSALWVMMFVSTSIGVMLRRLTLTVSSGSIIRWTAAALMILFGLQSFRETMGGDEDGEEDEGEKGDAQSEIDGVLHKARGHHHPHRFSLMYAFRFAVLIFLAEWGDRSMLATITLVTGFGHLIAGTLAVLSGHFLEEHVSDRLVKLVGGVLFIGFGLTTLAGVY</sequence>
<comment type="caution">
    <text evidence="7">The sequence shown here is derived from an EMBL/GenBank/DDBJ whole genome shotgun (WGS) entry which is preliminary data.</text>
</comment>
<feature type="chain" id="PRO_5017497366" description="GDT1 family protein" evidence="6">
    <location>
        <begin position="32"/>
        <end position="275"/>
    </location>
</feature>
<dbReference type="OrthoDB" id="442680at2759"/>
<keyword evidence="5 6" id="KW-0472">Membrane</keyword>
<evidence type="ECO:0000256" key="6">
    <source>
        <dbReference type="RuleBase" id="RU365102"/>
    </source>
</evidence>
<name>A0A1Q9EW23_SYMMI</name>
<feature type="transmembrane region" description="Helical" evidence="6">
    <location>
        <begin position="254"/>
        <end position="274"/>
    </location>
</feature>
<gene>
    <name evidence="7" type="ORF">AK812_SmicGene4612</name>
</gene>
<evidence type="ECO:0000256" key="4">
    <source>
        <dbReference type="ARBA" id="ARBA00022989"/>
    </source>
</evidence>
<dbReference type="GO" id="GO:0016020">
    <property type="term" value="C:membrane"/>
    <property type="evidence" value="ECO:0007669"/>
    <property type="project" value="UniProtKB-SubCell"/>
</dbReference>
<feature type="transmembrane region" description="Helical" evidence="6">
    <location>
        <begin position="106"/>
        <end position="129"/>
    </location>
</feature>
<keyword evidence="4 6" id="KW-1133">Transmembrane helix</keyword>
<keyword evidence="6" id="KW-0732">Signal</keyword>
<dbReference type="PANTHER" id="PTHR12608">
    <property type="entry name" value="TRANSMEMBRANE PROTEIN HTP-1 RELATED"/>
    <property type="match status" value="1"/>
</dbReference>
<organism evidence="7 8">
    <name type="scientific">Symbiodinium microadriaticum</name>
    <name type="common">Dinoflagellate</name>
    <name type="synonym">Zooxanthella microadriatica</name>
    <dbReference type="NCBI Taxonomy" id="2951"/>
    <lineage>
        <taxon>Eukaryota</taxon>
        <taxon>Sar</taxon>
        <taxon>Alveolata</taxon>
        <taxon>Dinophyceae</taxon>
        <taxon>Suessiales</taxon>
        <taxon>Symbiodiniaceae</taxon>
        <taxon>Symbiodinium</taxon>
    </lineage>
</organism>
<evidence type="ECO:0000256" key="2">
    <source>
        <dbReference type="ARBA" id="ARBA00009190"/>
    </source>
</evidence>
<dbReference type="InterPro" id="IPR001727">
    <property type="entry name" value="GDT1-like"/>
</dbReference>
<protein>
    <recommendedName>
        <fullName evidence="6">GDT1 family protein</fullName>
    </recommendedName>
</protein>
<evidence type="ECO:0000256" key="5">
    <source>
        <dbReference type="ARBA" id="ARBA00023136"/>
    </source>
</evidence>
<proteinExistence type="inferred from homology"/>
<feature type="transmembrane region" description="Helical" evidence="6">
    <location>
        <begin position="198"/>
        <end position="215"/>
    </location>
</feature>
<dbReference type="AlphaFoldDB" id="A0A1Q9EW23"/>
<accession>A0A1Q9EW23</accession>
<feature type="signal peptide" evidence="6">
    <location>
        <begin position="1"/>
        <end position="31"/>
    </location>
</feature>
<dbReference type="Pfam" id="PF01169">
    <property type="entry name" value="GDT1"/>
    <property type="match status" value="2"/>
</dbReference>
<dbReference type="OMA" id="CSNVIMG"/>
<evidence type="ECO:0000313" key="7">
    <source>
        <dbReference type="EMBL" id="OLQ11575.1"/>
    </source>
</evidence>
<dbReference type="PANTHER" id="PTHR12608:SF1">
    <property type="entry name" value="TRANSMEMBRANE PROTEIN 165"/>
    <property type="match status" value="1"/>
</dbReference>
<dbReference type="GO" id="GO:0046873">
    <property type="term" value="F:metal ion transmembrane transporter activity"/>
    <property type="evidence" value="ECO:0007669"/>
    <property type="project" value="InterPro"/>
</dbReference>
<dbReference type="Proteomes" id="UP000186817">
    <property type="component" value="Unassembled WGS sequence"/>
</dbReference>
<evidence type="ECO:0000256" key="1">
    <source>
        <dbReference type="ARBA" id="ARBA00004141"/>
    </source>
</evidence>
<evidence type="ECO:0000256" key="3">
    <source>
        <dbReference type="ARBA" id="ARBA00022692"/>
    </source>
</evidence>
<comment type="subcellular location">
    <subcellularLocation>
        <location evidence="1 6">Membrane</location>
        <topology evidence="1 6">Multi-pass membrane protein</topology>
    </subcellularLocation>
</comment>
<keyword evidence="8" id="KW-1185">Reference proteome</keyword>
<dbReference type="EMBL" id="LSRX01000057">
    <property type="protein sequence ID" value="OLQ11575.1"/>
    <property type="molecule type" value="Genomic_DNA"/>
</dbReference>
<evidence type="ECO:0000313" key="8">
    <source>
        <dbReference type="Proteomes" id="UP000186817"/>
    </source>
</evidence>
<feature type="transmembrane region" description="Helical" evidence="6">
    <location>
        <begin position="141"/>
        <end position="158"/>
    </location>
</feature>
<feature type="transmembrane region" description="Helical" evidence="6">
    <location>
        <begin position="221"/>
        <end position="242"/>
    </location>
</feature>